<dbReference type="GO" id="GO:0003677">
    <property type="term" value="F:DNA binding"/>
    <property type="evidence" value="ECO:0007669"/>
    <property type="project" value="UniProtKB-KW"/>
</dbReference>
<dbReference type="InterPro" id="IPR014710">
    <property type="entry name" value="RmlC-like_jellyroll"/>
</dbReference>
<dbReference type="InterPro" id="IPR011051">
    <property type="entry name" value="RmlC_Cupin_sf"/>
</dbReference>
<evidence type="ECO:0000259" key="2">
    <source>
        <dbReference type="PROSITE" id="PS50943"/>
    </source>
</evidence>
<dbReference type="SUPFAM" id="SSF47413">
    <property type="entry name" value="lambda repressor-like DNA-binding domains"/>
    <property type="match status" value="1"/>
</dbReference>
<comment type="caution">
    <text evidence="3">The sequence shown here is derived from an EMBL/GenBank/DDBJ whole genome shotgun (WGS) entry which is preliminary data.</text>
</comment>
<evidence type="ECO:0000256" key="1">
    <source>
        <dbReference type="ARBA" id="ARBA00023125"/>
    </source>
</evidence>
<dbReference type="PANTHER" id="PTHR46797">
    <property type="entry name" value="HTH-TYPE TRANSCRIPTIONAL REGULATOR"/>
    <property type="match status" value="1"/>
</dbReference>
<dbReference type="InterPro" id="IPR013096">
    <property type="entry name" value="Cupin_2"/>
</dbReference>
<dbReference type="InterPro" id="IPR001387">
    <property type="entry name" value="Cro/C1-type_HTH"/>
</dbReference>
<evidence type="ECO:0000313" key="4">
    <source>
        <dbReference type="Proteomes" id="UP000284605"/>
    </source>
</evidence>
<keyword evidence="1" id="KW-0238">DNA-binding</keyword>
<dbReference type="Proteomes" id="UP000284605">
    <property type="component" value="Unassembled WGS sequence"/>
</dbReference>
<dbReference type="Pfam" id="PF07883">
    <property type="entry name" value="Cupin_2"/>
    <property type="match status" value="1"/>
</dbReference>
<dbReference type="InterPro" id="IPR050807">
    <property type="entry name" value="TransReg_Diox_bact_type"/>
</dbReference>
<dbReference type="SUPFAM" id="SSF51182">
    <property type="entry name" value="RmlC-like cupins"/>
    <property type="match status" value="1"/>
</dbReference>
<dbReference type="OrthoDB" id="189170at2"/>
<dbReference type="CDD" id="cd02209">
    <property type="entry name" value="cupin_XRE_C"/>
    <property type="match status" value="1"/>
</dbReference>
<dbReference type="AlphaFoldDB" id="A0A418WIS6"/>
<dbReference type="PROSITE" id="PS50943">
    <property type="entry name" value="HTH_CROC1"/>
    <property type="match status" value="1"/>
</dbReference>
<dbReference type="Gene3D" id="1.10.260.40">
    <property type="entry name" value="lambda repressor-like DNA-binding domains"/>
    <property type="match status" value="1"/>
</dbReference>
<keyword evidence="4" id="KW-1185">Reference proteome</keyword>
<name>A0A418WIS6_9PROT</name>
<proteinExistence type="predicted"/>
<dbReference type="Pfam" id="PF01381">
    <property type="entry name" value="HTH_3"/>
    <property type="match status" value="1"/>
</dbReference>
<dbReference type="RefSeq" id="WP_119777776.1">
    <property type="nucleotide sequence ID" value="NZ_QYUK01000011.1"/>
</dbReference>
<dbReference type="InterPro" id="IPR010982">
    <property type="entry name" value="Lambda_DNA-bd_dom_sf"/>
</dbReference>
<sequence>MSALATERARRKALIGHRLRERRRELNLTLDTLATRTGLTKSFLSAVERDQTSPSVASLLAICDVLALPVGALFDATPEQVVRAWDRQPIEFGGSGLDDFLVSPKGTARFQAVLSEMAPGASGGDELYRLAANEVFVFCLTGQVALRLEGEVITLGPGDTLTYDPRQPHTFFNAAADRPASALFVIMPALS</sequence>
<protein>
    <submittedName>
        <fullName evidence="3">Helix-turn-helix domain-containing protein</fullName>
    </submittedName>
</protein>
<dbReference type="GO" id="GO:0005829">
    <property type="term" value="C:cytosol"/>
    <property type="evidence" value="ECO:0007669"/>
    <property type="project" value="TreeGrafter"/>
</dbReference>
<dbReference type="GO" id="GO:0003700">
    <property type="term" value="F:DNA-binding transcription factor activity"/>
    <property type="evidence" value="ECO:0007669"/>
    <property type="project" value="TreeGrafter"/>
</dbReference>
<dbReference type="SMART" id="SM00530">
    <property type="entry name" value="HTH_XRE"/>
    <property type="match status" value="1"/>
</dbReference>
<evidence type="ECO:0000313" key="3">
    <source>
        <dbReference type="EMBL" id="RJF89924.1"/>
    </source>
</evidence>
<dbReference type="PANTHER" id="PTHR46797:SF1">
    <property type="entry name" value="METHYLPHOSPHONATE SYNTHASE"/>
    <property type="match status" value="1"/>
</dbReference>
<accession>A0A418WIS6</accession>
<feature type="domain" description="HTH cro/C1-type" evidence="2">
    <location>
        <begin position="19"/>
        <end position="73"/>
    </location>
</feature>
<dbReference type="Gene3D" id="2.60.120.10">
    <property type="entry name" value="Jelly Rolls"/>
    <property type="match status" value="1"/>
</dbReference>
<dbReference type="CDD" id="cd00093">
    <property type="entry name" value="HTH_XRE"/>
    <property type="match status" value="1"/>
</dbReference>
<gene>
    <name evidence="3" type="ORF">D3874_08920</name>
</gene>
<reference evidence="3 4" key="1">
    <citation type="submission" date="2018-09" db="EMBL/GenBank/DDBJ databases">
        <authorList>
            <person name="Zhu H."/>
        </authorList>
    </citation>
    <scope>NUCLEOTIDE SEQUENCE [LARGE SCALE GENOMIC DNA]</scope>
    <source>
        <strain evidence="3 4">K1W22B-8</strain>
    </source>
</reference>
<dbReference type="EMBL" id="QYUK01000011">
    <property type="protein sequence ID" value="RJF89924.1"/>
    <property type="molecule type" value="Genomic_DNA"/>
</dbReference>
<organism evidence="3 4">
    <name type="scientific">Oleomonas cavernae</name>
    <dbReference type="NCBI Taxonomy" id="2320859"/>
    <lineage>
        <taxon>Bacteria</taxon>
        <taxon>Pseudomonadati</taxon>
        <taxon>Pseudomonadota</taxon>
        <taxon>Alphaproteobacteria</taxon>
        <taxon>Acetobacterales</taxon>
        <taxon>Acetobacteraceae</taxon>
        <taxon>Oleomonas</taxon>
    </lineage>
</organism>